<keyword evidence="8" id="KW-1185">Reference proteome</keyword>
<reference evidence="7 8" key="1">
    <citation type="submission" date="2019-02" db="EMBL/GenBank/DDBJ databases">
        <title>Deep-cultivation of Planctomycetes and their phenomic and genomic characterization uncovers novel biology.</title>
        <authorList>
            <person name="Wiegand S."/>
            <person name="Jogler M."/>
            <person name="Boedeker C."/>
            <person name="Pinto D."/>
            <person name="Vollmers J."/>
            <person name="Rivas-Marin E."/>
            <person name="Kohn T."/>
            <person name="Peeters S.H."/>
            <person name="Heuer A."/>
            <person name="Rast P."/>
            <person name="Oberbeckmann S."/>
            <person name="Bunk B."/>
            <person name="Jeske O."/>
            <person name="Meyerdierks A."/>
            <person name="Storesund J.E."/>
            <person name="Kallscheuer N."/>
            <person name="Luecker S."/>
            <person name="Lage O.M."/>
            <person name="Pohl T."/>
            <person name="Merkel B.J."/>
            <person name="Hornburger P."/>
            <person name="Mueller R.-W."/>
            <person name="Bruemmer F."/>
            <person name="Labrenz M."/>
            <person name="Spormann A.M."/>
            <person name="Op Den Camp H."/>
            <person name="Overmann J."/>
            <person name="Amann R."/>
            <person name="Jetten M.S.M."/>
            <person name="Mascher T."/>
            <person name="Medema M.H."/>
            <person name="Devos D.P."/>
            <person name="Kaster A.-K."/>
            <person name="Ovreas L."/>
            <person name="Rohde M."/>
            <person name="Galperin M.Y."/>
            <person name="Jogler C."/>
        </authorList>
    </citation>
    <scope>NUCLEOTIDE SEQUENCE [LARGE SCALE GENOMIC DNA]</scope>
    <source>
        <strain evidence="7 8">Pla52o</strain>
    </source>
</reference>
<comment type="caution">
    <text evidence="7">The sequence shown here is derived from an EMBL/GenBank/DDBJ whole genome shotgun (WGS) entry which is preliminary data.</text>
</comment>
<evidence type="ECO:0000256" key="6">
    <source>
        <dbReference type="SAM" id="Phobius"/>
    </source>
</evidence>
<protein>
    <recommendedName>
        <fullName evidence="9">Iron export permease protein FetB</fullName>
    </recommendedName>
</protein>
<feature type="transmembrane region" description="Helical" evidence="6">
    <location>
        <begin position="120"/>
        <end position="142"/>
    </location>
</feature>
<dbReference type="InterPro" id="IPR005226">
    <property type="entry name" value="UPF0014_fam"/>
</dbReference>
<evidence type="ECO:0000256" key="2">
    <source>
        <dbReference type="ARBA" id="ARBA00005268"/>
    </source>
</evidence>
<dbReference type="OrthoDB" id="9791807at2"/>
<feature type="transmembrane region" description="Helical" evidence="6">
    <location>
        <begin position="163"/>
        <end position="184"/>
    </location>
</feature>
<dbReference type="PANTHER" id="PTHR30028">
    <property type="entry name" value="UPF0014 INNER MEMBRANE PROTEIN YBBM-RELATED"/>
    <property type="match status" value="1"/>
</dbReference>
<sequence length="243" mass="26433">MTDVIPLHRLAFALLPVVLVLVLMIRWSLGFRAAFVGVLRMVLQLALVGYLLGYIFSTDTSLVVIGVFAAMLVAASWISLRSIPRDRPRNFRYAFLAILLGAGTTFLVMTQIVLGLDPWFAPRVFIPLAGMTLSSSMNSISLAAERYYAESQRGSTDLEAREVALKAAFIPITNSLYAVGIVSIPGMMTGQVLAGVSPLIAARYQIMVMCMIFGSAGLSAAIFLWLIGRSESHPIQSEESKII</sequence>
<dbReference type="Pfam" id="PF03649">
    <property type="entry name" value="UPF0014"/>
    <property type="match status" value="2"/>
</dbReference>
<dbReference type="Proteomes" id="UP000316304">
    <property type="component" value="Unassembled WGS sequence"/>
</dbReference>
<dbReference type="PANTHER" id="PTHR30028:SF0">
    <property type="entry name" value="PROTEIN ALUMINUM SENSITIVE 3"/>
    <property type="match status" value="1"/>
</dbReference>
<feature type="transmembrane region" description="Helical" evidence="6">
    <location>
        <begin position="62"/>
        <end position="80"/>
    </location>
</feature>
<keyword evidence="3 6" id="KW-0812">Transmembrane</keyword>
<keyword evidence="4 6" id="KW-1133">Transmembrane helix</keyword>
<evidence type="ECO:0000256" key="4">
    <source>
        <dbReference type="ARBA" id="ARBA00022989"/>
    </source>
</evidence>
<evidence type="ECO:0000256" key="5">
    <source>
        <dbReference type="ARBA" id="ARBA00023136"/>
    </source>
</evidence>
<dbReference type="RefSeq" id="WP_146595031.1">
    <property type="nucleotide sequence ID" value="NZ_SJPT01000004.1"/>
</dbReference>
<keyword evidence="5 6" id="KW-0472">Membrane</keyword>
<evidence type="ECO:0000313" key="8">
    <source>
        <dbReference type="Proteomes" id="UP000316304"/>
    </source>
</evidence>
<evidence type="ECO:0008006" key="9">
    <source>
        <dbReference type="Google" id="ProtNLM"/>
    </source>
</evidence>
<dbReference type="AlphaFoldDB" id="A0A5C6CFB0"/>
<proteinExistence type="inferred from homology"/>
<dbReference type="EMBL" id="SJPT01000004">
    <property type="protein sequence ID" value="TWU23300.1"/>
    <property type="molecule type" value="Genomic_DNA"/>
</dbReference>
<feature type="transmembrane region" description="Helical" evidence="6">
    <location>
        <begin position="6"/>
        <end position="25"/>
    </location>
</feature>
<organism evidence="7 8">
    <name type="scientific">Novipirellula galeiformis</name>
    <dbReference type="NCBI Taxonomy" id="2528004"/>
    <lineage>
        <taxon>Bacteria</taxon>
        <taxon>Pseudomonadati</taxon>
        <taxon>Planctomycetota</taxon>
        <taxon>Planctomycetia</taxon>
        <taxon>Pirellulales</taxon>
        <taxon>Pirellulaceae</taxon>
        <taxon>Novipirellula</taxon>
    </lineage>
</organism>
<evidence type="ECO:0000256" key="3">
    <source>
        <dbReference type="ARBA" id="ARBA00022692"/>
    </source>
</evidence>
<feature type="transmembrane region" description="Helical" evidence="6">
    <location>
        <begin position="204"/>
        <end position="227"/>
    </location>
</feature>
<evidence type="ECO:0000256" key="1">
    <source>
        <dbReference type="ARBA" id="ARBA00004141"/>
    </source>
</evidence>
<name>A0A5C6CFB0_9BACT</name>
<feature type="transmembrane region" description="Helical" evidence="6">
    <location>
        <begin position="92"/>
        <end position="114"/>
    </location>
</feature>
<evidence type="ECO:0000313" key="7">
    <source>
        <dbReference type="EMBL" id="TWU23300.1"/>
    </source>
</evidence>
<accession>A0A5C6CFB0</accession>
<dbReference type="GO" id="GO:0005886">
    <property type="term" value="C:plasma membrane"/>
    <property type="evidence" value="ECO:0007669"/>
    <property type="project" value="TreeGrafter"/>
</dbReference>
<gene>
    <name evidence="7" type="ORF">Pla52o_28360</name>
</gene>
<comment type="similarity">
    <text evidence="2">Belongs to the UPF0014 family.</text>
</comment>
<comment type="subcellular location">
    <subcellularLocation>
        <location evidence="1">Membrane</location>
        <topology evidence="1">Multi-pass membrane protein</topology>
    </subcellularLocation>
</comment>
<feature type="transmembrane region" description="Helical" evidence="6">
    <location>
        <begin position="37"/>
        <end position="56"/>
    </location>
</feature>